<dbReference type="InterPro" id="IPR020843">
    <property type="entry name" value="ER"/>
</dbReference>
<comment type="caution">
    <text evidence="4">The sequence shown here is derived from an EMBL/GenBank/DDBJ whole genome shotgun (WGS) entry which is preliminary data.</text>
</comment>
<proteinExistence type="predicted"/>
<dbReference type="SUPFAM" id="SSF50129">
    <property type="entry name" value="GroES-like"/>
    <property type="match status" value="1"/>
</dbReference>
<dbReference type="Pfam" id="PF08240">
    <property type="entry name" value="ADH_N"/>
    <property type="match status" value="1"/>
</dbReference>
<gene>
    <name evidence="4" type="ORF">H4P12_01015</name>
</gene>
<evidence type="ECO:0000256" key="1">
    <source>
        <dbReference type="ARBA" id="ARBA00022857"/>
    </source>
</evidence>
<dbReference type="CDD" id="cd05276">
    <property type="entry name" value="p53_inducible_oxidoreductase"/>
    <property type="match status" value="1"/>
</dbReference>
<dbReference type="AlphaFoldDB" id="A0A926GDU1"/>
<feature type="domain" description="Enoyl reductase (ER)" evidence="3">
    <location>
        <begin position="10"/>
        <end position="323"/>
    </location>
</feature>
<dbReference type="Gene3D" id="3.40.50.720">
    <property type="entry name" value="NAD(P)-binding Rossmann-like Domain"/>
    <property type="match status" value="1"/>
</dbReference>
<dbReference type="GO" id="GO:0070402">
    <property type="term" value="F:NADPH binding"/>
    <property type="evidence" value="ECO:0007669"/>
    <property type="project" value="TreeGrafter"/>
</dbReference>
<keyword evidence="2" id="KW-0560">Oxidoreductase</keyword>
<evidence type="ECO:0000313" key="5">
    <source>
        <dbReference type="Proteomes" id="UP000608594"/>
    </source>
</evidence>
<protein>
    <submittedName>
        <fullName evidence="4">NAD(P)H-quinone oxidoreductase</fullName>
    </submittedName>
</protein>
<sequence length="334" mass="35551">MTCVAISRPGPPTVLVPEQRDIPRPEPGEVVIRVAAAGVNYPDVLQRQGRYAVPPDASDLPGLEVAGTVAAVGSDVGDLKVGDAVCALTHGGGYAEYCRAPVEQCLPIPANVTMAEAATLPEVYFTIWFNLAMQGDLLNARRLLVHGGSGGIGSATIQLASALGVEVFTTASSDEACDFCRELGASVAINYRQQDFFEVVRDKTGGEGVDLVLDIVGGDYIQRNIDCLAQKGRLVNLYYLQGSKVQIDMMPVLVKNLILTGSLLRPQPLTVKAQIAAGLQKTVWPLFAAGKIRSVVDQTFPLNRAAEAHALMEGRKHAGKIVLLTDYGQQLQSA</sequence>
<dbReference type="RefSeq" id="WP_187792435.1">
    <property type="nucleotide sequence ID" value="NZ_JACOQL010000001.1"/>
</dbReference>
<dbReference type="EMBL" id="JACOQL010000001">
    <property type="protein sequence ID" value="MBC9245322.1"/>
    <property type="molecule type" value="Genomic_DNA"/>
</dbReference>
<dbReference type="InterPro" id="IPR013154">
    <property type="entry name" value="ADH-like_N"/>
</dbReference>
<keyword evidence="1" id="KW-0521">NADP</keyword>
<dbReference type="NCBIfam" id="TIGR02824">
    <property type="entry name" value="quinone_pig3"/>
    <property type="match status" value="1"/>
</dbReference>
<dbReference type="PANTHER" id="PTHR48106">
    <property type="entry name" value="QUINONE OXIDOREDUCTASE PIG3-RELATED"/>
    <property type="match status" value="1"/>
</dbReference>
<evidence type="ECO:0000313" key="4">
    <source>
        <dbReference type="EMBL" id="MBC9245322.1"/>
    </source>
</evidence>
<dbReference type="InterPro" id="IPR036291">
    <property type="entry name" value="NAD(P)-bd_dom_sf"/>
</dbReference>
<dbReference type="PANTHER" id="PTHR48106:SF8">
    <property type="entry name" value="OS02G0805600 PROTEIN"/>
    <property type="match status" value="1"/>
</dbReference>
<dbReference type="SUPFAM" id="SSF51735">
    <property type="entry name" value="NAD(P)-binding Rossmann-fold domains"/>
    <property type="match status" value="1"/>
</dbReference>
<organism evidence="4 5">
    <name type="scientific">Paracoccus amoyensis</name>
    <dbReference type="NCBI Taxonomy" id="2760093"/>
    <lineage>
        <taxon>Bacteria</taxon>
        <taxon>Pseudomonadati</taxon>
        <taxon>Pseudomonadota</taxon>
        <taxon>Alphaproteobacteria</taxon>
        <taxon>Rhodobacterales</taxon>
        <taxon>Paracoccaceae</taxon>
        <taxon>Paracoccus</taxon>
    </lineage>
</organism>
<evidence type="ECO:0000259" key="3">
    <source>
        <dbReference type="SMART" id="SM00829"/>
    </source>
</evidence>
<dbReference type="Proteomes" id="UP000608594">
    <property type="component" value="Unassembled WGS sequence"/>
</dbReference>
<dbReference type="Pfam" id="PF13602">
    <property type="entry name" value="ADH_zinc_N_2"/>
    <property type="match status" value="1"/>
</dbReference>
<name>A0A926GDU1_9RHOB</name>
<evidence type="ECO:0000256" key="2">
    <source>
        <dbReference type="ARBA" id="ARBA00023002"/>
    </source>
</evidence>
<dbReference type="InterPro" id="IPR014189">
    <property type="entry name" value="Quinone_OxRdtase_PIG3"/>
</dbReference>
<dbReference type="Gene3D" id="3.90.180.10">
    <property type="entry name" value="Medium-chain alcohol dehydrogenases, catalytic domain"/>
    <property type="match status" value="1"/>
</dbReference>
<accession>A0A926GDU1</accession>
<dbReference type="InterPro" id="IPR011032">
    <property type="entry name" value="GroES-like_sf"/>
</dbReference>
<keyword evidence="5" id="KW-1185">Reference proteome</keyword>
<dbReference type="SMART" id="SM00829">
    <property type="entry name" value="PKS_ER"/>
    <property type="match status" value="1"/>
</dbReference>
<reference evidence="4" key="1">
    <citation type="submission" date="2020-08" db="EMBL/GenBank/DDBJ databases">
        <title>Paracoccus amoyensis sp. nov., isolated from the surface seawater at coast of Xiamen, Fujian.</title>
        <authorList>
            <person name="Lyu L."/>
        </authorList>
    </citation>
    <scope>NUCLEOTIDE SEQUENCE</scope>
    <source>
        <strain evidence="4">11-3</strain>
    </source>
</reference>
<dbReference type="GO" id="GO:0016651">
    <property type="term" value="F:oxidoreductase activity, acting on NAD(P)H"/>
    <property type="evidence" value="ECO:0007669"/>
    <property type="project" value="TreeGrafter"/>
</dbReference>